<feature type="repeat" description="WD" evidence="1">
    <location>
        <begin position="1001"/>
        <end position="1043"/>
    </location>
</feature>
<feature type="compositionally biased region" description="Basic and acidic residues" evidence="2">
    <location>
        <begin position="487"/>
        <end position="498"/>
    </location>
</feature>
<keyword evidence="3" id="KW-0732">Signal</keyword>
<organism evidence="6 7">
    <name type="scientific">Molorchus minor</name>
    <dbReference type="NCBI Taxonomy" id="1323400"/>
    <lineage>
        <taxon>Eukaryota</taxon>
        <taxon>Metazoa</taxon>
        <taxon>Ecdysozoa</taxon>
        <taxon>Arthropoda</taxon>
        <taxon>Hexapoda</taxon>
        <taxon>Insecta</taxon>
        <taxon>Pterygota</taxon>
        <taxon>Neoptera</taxon>
        <taxon>Endopterygota</taxon>
        <taxon>Coleoptera</taxon>
        <taxon>Polyphaga</taxon>
        <taxon>Cucujiformia</taxon>
        <taxon>Chrysomeloidea</taxon>
        <taxon>Cerambycidae</taxon>
        <taxon>Lamiinae</taxon>
        <taxon>Monochamini</taxon>
        <taxon>Molorchus</taxon>
    </lineage>
</organism>
<feature type="region of interest" description="Disordered" evidence="2">
    <location>
        <begin position="400"/>
        <end position="535"/>
    </location>
</feature>
<keyword evidence="1" id="KW-0853">WD repeat</keyword>
<dbReference type="Pfam" id="PF23775">
    <property type="entry name" value="Beta-prop_RIG_2nd"/>
    <property type="match status" value="1"/>
</dbReference>
<protein>
    <recommendedName>
        <fullName evidence="8">Gem-associated protein 5</fullName>
    </recommendedName>
</protein>
<dbReference type="SMART" id="SM00320">
    <property type="entry name" value="WD40"/>
    <property type="match status" value="8"/>
</dbReference>
<name>A0ABQ9K2S2_9CUCU</name>
<dbReference type="Gene3D" id="2.130.10.10">
    <property type="entry name" value="YVTN repeat-like/Quinoprotein amine dehydrogenase"/>
    <property type="match status" value="3"/>
</dbReference>
<dbReference type="InterPro" id="IPR052640">
    <property type="entry name" value="Gemin-5"/>
</dbReference>
<proteinExistence type="predicted"/>
<feature type="domain" description="Gem-associated protein 5 second beta-propeller" evidence="5">
    <location>
        <begin position="727"/>
        <end position="1026"/>
    </location>
</feature>
<evidence type="ECO:0000313" key="7">
    <source>
        <dbReference type="Proteomes" id="UP001162164"/>
    </source>
</evidence>
<sequence length="1382" mass="155660">MLWFGVNAVIILDMNSLVIPPSPNWYEASILACAPDNTLVYGARNEIVVLGYSSADKPADIKIIPRAHLQKIVSVSLNKNWGQPNKLLVTASEDRLVKLWSIDTLEKKVSHSIHKTHNKVIGATFAGDERIISVSEDGIVVVWNVGPNQTNVLKDLFNFKVTITAISTCPHANWLTAFGLKNGLVVITDLRKQGKVLYKLRGHDKSVLSLTWCPAPINIFPKDPHNFVGPKKSWRAVDDCLKEVSKKSVAINDDNSLNKESVDENEEAKSSTMEAEPKEVSPLNKDEVELNTNETKPKEEENISSNKKGVEAKLDDDELSTEFKEIEKTHPLLKTYDSGDDDFLKECERLKDKILEIYEGVEEISPNDRPVLKARKLLKDDTDSSRNESVEIREILNNEKKDEVVDKDNIAGSPKEDEALNVKEIDKDSNTLNENMEENIKKDEGSTFEESNKNIDTTNETDDKIDGNTEADGDSNIRGSVEDENEADKMDKNIKDENSISQETKNANTIIEDTREPHSNDGQSDHIDTRKSSESGKIGAQIIENLTNEPKKIENDTTSDELKPVNDIGEKSTDQPKREIPVNIPMEEEPRREYLLASSGREGHIYIWRAGQIYPDKMWIVLNWVTPNILLSSSKSGELLQWNLPKPKDKSKLMSVVHNDHSTLLFSICAPISILNEYNWLDVEEKKLNVWTIGQDRLLLNTSLSSERKNLACYPTVGVVECFVPSPLDPTRLAIGTGEGIIKIWDLSRPHVKNIIMTDFYQKIQSKVLTLAWHPTERDPFSFRHNGRTVCYLYQIGFLDINNKSKSPTLLPSFFKSHVHKIEWGPLKGNKQDLGVFAVAEGKLGIFSSNKSEEPQELDTPDNTYVYTFSWKPDYETLLVSSKTGTLMVYSSDLNLLSTHYLQSKIQMICWHPDAAQNDLTVSKYCHWFASVVSSKEIVIYDLSVQTEDDSKKIVARHKARDMITCIAWSPHDPSQLIVAVDDGTAEVLEVETDTVLSTYVNANFETILAVTWSPIEKDYILSAGKDHTIRIWRISDHSPKTDEDISEMKKKIVQDTNNGSSELPQAVEKLQDEPAKAKKSNKNNLLPVFYSAKDTTQTVADLRKLLSWKEGLYDIDGDGRNGEESDLINIFGSNEDMLKIINRNETSLKSRGKHNLLGTLSLFKGDISSTIKEAIDKKRVNSWIIMMAPMVSPKLWKTACEVYARQLSEETDTDPIEIATYFLACHKVQEAINVLCDRSMFREALALAKSRLPENDPGIKKIIELWASYSLIVGNFETGAQCNIVLGKYGEAASMLFRRSDPEILEFAMELAKKSGNEELYKAVLFRYNAFKAQKDEAVECENETNGEANIERVKENGVVNGSKAVENGKDLNRQQGVKKR</sequence>
<evidence type="ECO:0000256" key="1">
    <source>
        <dbReference type="PROSITE-ProRule" id="PRU00221"/>
    </source>
</evidence>
<dbReference type="EMBL" id="JAPWTJ010000039">
    <property type="protein sequence ID" value="KAJ8984371.1"/>
    <property type="molecule type" value="Genomic_DNA"/>
</dbReference>
<feature type="compositionally biased region" description="Basic and acidic residues" evidence="2">
    <location>
        <begin position="512"/>
        <end position="534"/>
    </location>
</feature>
<comment type="caution">
    <text evidence="6">The sequence shown here is derived from an EMBL/GenBank/DDBJ whole genome shotgun (WGS) entry which is preliminary data.</text>
</comment>
<dbReference type="Pfam" id="PF23774">
    <property type="entry name" value="TPR_GEMI5"/>
    <property type="match status" value="1"/>
</dbReference>
<dbReference type="Proteomes" id="UP001162164">
    <property type="component" value="Unassembled WGS sequence"/>
</dbReference>
<feature type="region of interest" description="Disordered" evidence="2">
    <location>
        <begin position="553"/>
        <end position="576"/>
    </location>
</feature>
<evidence type="ECO:0008006" key="8">
    <source>
        <dbReference type="Google" id="ProtNLM"/>
    </source>
</evidence>
<evidence type="ECO:0000313" key="6">
    <source>
        <dbReference type="EMBL" id="KAJ8984371.1"/>
    </source>
</evidence>
<feature type="repeat" description="WD" evidence="1">
    <location>
        <begin position="65"/>
        <end position="110"/>
    </location>
</feature>
<dbReference type="SUPFAM" id="SSF50978">
    <property type="entry name" value="WD40 repeat-like"/>
    <property type="match status" value="2"/>
</dbReference>
<reference evidence="6" key="1">
    <citation type="journal article" date="2023" name="Insect Mol. Biol.">
        <title>Genome sequencing provides insights into the evolution of gene families encoding plant cell wall-degrading enzymes in longhorned beetles.</title>
        <authorList>
            <person name="Shin N.R."/>
            <person name="Okamura Y."/>
            <person name="Kirsch R."/>
            <person name="Pauchet Y."/>
        </authorList>
    </citation>
    <scope>NUCLEOTIDE SEQUENCE</scope>
    <source>
        <tissue evidence="6">Midgut</tissue>
    </source>
</reference>
<feature type="chain" id="PRO_5046892938" description="Gem-associated protein 5" evidence="3">
    <location>
        <begin position="17"/>
        <end position="1382"/>
    </location>
</feature>
<evidence type="ECO:0000256" key="3">
    <source>
        <dbReference type="SAM" id="SignalP"/>
    </source>
</evidence>
<feature type="compositionally biased region" description="Polar residues" evidence="2">
    <location>
        <begin position="499"/>
        <end position="511"/>
    </location>
</feature>
<evidence type="ECO:0000259" key="5">
    <source>
        <dbReference type="Pfam" id="PF23775"/>
    </source>
</evidence>
<dbReference type="PANTHER" id="PTHR46362:SF1">
    <property type="entry name" value="GEM-ASSOCIATED PROTEIN 5"/>
    <property type="match status" value="1"/>
</dbReference>
<gene>
    <name evidence="6" type="ORF">NQ317_003519</name>
</gene>
<evidence type="ECO:0000259" key="4">
    <source>
        <dbReference type="Pfam" id="PF23774"/>
    </source>
</evidence>
<feature type="compositionally biased region" description="Basic and acidic residues" evidence="2">
    <location>
        <begin position="438"/>
        <end position="453"/>
    </location>
</feature>
<feature type="compositionally biased region" description="Basic and acidic residues" evidence="2">
    <location>
        <begin position="275"/>
        <end position="288"/>
    </location>
</feature>
<dbReference type="InterPro" id="IPR001680">
    <property type="entry name" value="WD40_rpt"/>
</dbReference>
<feature type="region of interest" description="Disordered" evidence="2">
    <location>
        <begin position="255"/>
        <end position="314"/>
    </location>
</feature>
<dbReference type="InterPro" id="IPR056424">
    <property type="entry name" value="Beta-prop_GEMI5_2nd"/>
</dbReference>
<dbReference type="InterPro" id="IPR015943">
    <property type="entry name" value="WD40/YVTN_repeat-like_dom_sf"/>
</dbReference>
<feature type="signal peptide" evidence="3">
    <location>
        <begin position="1"/>
        <end position="16"/>
    </location>
</feature>
<evidence type="ECO:0000256" key="2">
    <source>
        <dbReference type="SAM" id="MobiDB-lite"/>
    </source>
</evidence>
<feature type="compositionally biased region" description="Basic and acidic residues" evidence="2">
    <location>
        <begin position="400"/>
        <end position="429"/>
    </location>
</feature>
<dbReference type="InterPro" id="IPR056421">
    <property type="entry name" value="TPR_GEMI5"/>
</dbReference>
<feature type="domain" description="Gem-associated protein 5 TPR" evidence="4">
    <location>
        <begin position="1130"/>
        <end position="1334"/>
    </location>
</feature>
<dbReference type="InterPro" id="IPR036322">
    <property type="entry name" value="WD40_repeat_dom_sf"/>
</dbReference>
<dbReference type="Pfam" id="PF00400">
    <property type="entry name" value="WD40"/>
    <property type="match status" value="1"/>
</dbReference>
<accession>A0ABQ9K2S2</accession>
<keyword evidence="7" id="KW-1185">Reference proteome</keyword>
<dbReference type="PROSITE" id="PS50082">
    <property type="entry name" value="WD_REPEATS_2"/>
    <property type="match status" value="2"/>
</dbReference>
<dbReference type="PROSITE" id="PS50294">
    <property type="entry name" value="WD_REPEATS_REGION"/>
    <property type="match status" value="1"/>
</dbReference>
<dbReference type="PANTHER" id="PTHR46362">
    <property type="entry name" value="GEM-ASSOCIATED PROTEIN 5"/>
    <property type="match status" value="1"/>
</dbReference>